<accession>A0A2N9AYR9</accession>
<protein>
    <submittedName>
        <fullName evidence="1">Uncharacterized protein</fullName>
    </submittedName>
</protein>
<proteinExistence type="predicted"/>
<dbReference type="Proteomes" id="UP000233769">
    <property type="component" value="Chromosome tk0001"/>
</dbReference>
<organism evidence="1 2">
    <name type="scientific">Methylorubrum extorquens</name>
    <name type="common">Methylobacterium dichloromethanicum</name>
    <name type="synonym">Methylobacterium extorquens</name>
    <dbReference type="NCBI Taxonomy" id="408"/>
    <lineage>
        <taxon>Bacteria</taxon>
        <taxon>Pseudomonadati</taxon>
        <taxon>Pseudomonadota</taxon>
        <taxon>Alphaproteobacteria</taxon>
        <taxon>Hyphomicrobiales</taxon>
        <taxon>Methylobacteriaceae</taxon>
        <taxon>Methylorubrum</taxon>
    </lineage>
</organism>
<dbReference type="EMBL" id="LT962688">
    <property type="protein sequence ID" value="SOR32456.1"/>
    <property type="molecule type" value="Genomic_DNA"/>
</dbReference>
<name>A0A2N9AYR9_METEX</name>
<dbReference type="AlphaFoldDB" id="A0A2N9AYR9"/>
<evidence type="ECO:0000313" key="2">
    <source>
        <dbReference type="Proteomes" id="UP000233769"/>
    </source>
</evidence>
<reference evidence="2" key="1">
    <citation type="submission" date="2017-10" db="EMBL/GenBank/DDBJ databases">
        <authorList>
            <person name="Regsiter A."/>
            <person name="William W."/>
        </authorList>
    </citation>
    <scope>NUCLEOTIDE SEQUENCE [LARGE SCALE GENOMIC DNA]</scope>
</reference>
<evidence type="ECO:0000313" key="1">
    <source>
        <dbReference type="EMBL" id="SOR32456.1"/>
    </source>
</evidence>
<sequence>MLGSLLLAVGIGLVLFAVPKKSETHSDFLKDDATHLYYPENCLLSAPSARHLPSRLCLRHLTAFLAETAYRIR</sequence>
<gene>
    <name evidence="1" type="ORF">TK0001_5897</name>
</gene>